<keyword evidence="10" id="KW-1185">Reference proteome</keyword>
<keyword evidence="5" id="KW-0378">Hydrolase</keyword>
<evidence type="ECO:0000313" key="9">
    <source>
        <dbReference type="EMBL" id="MBL6455948.1"/>
    </source>
</evidence>
<keyword evidence="3" id="KW-0732">Signal</keyword>
<evidence type="ECO:0000313" key="10">
    <source>
        <dbReference type="Proteomes" id="UP000606490"/>
    </source>
</evidence>
<proteinExistence type="predicted"/>
<dbReference type="PIRSF" id="PIRSF018455">
    <property type="entry name" value="MepA"/>
    <property type="match status" value="1"/>
</dbReference>
<evidence type="ECO:0000256" key="4">
    <source>
        <dbReference type="ARBA" id="ARBA00022764"/>
    </source>
</evidence>
<keyword evidence="2" id="KW-0479">Metal-binding</keyword>
<keyword evidence="1" id="KW-0645">Protease</keyword>
<evidence type="ECO:0000256" key="5">
    <source>
        <dbReference type="ARBA" id="ARBA00022801"/>
    </source>
</evidence>
<dbReference type="Gene3D" id="3.30.1380.10">
    <property type="match status" value="1"/>
</dbReference>
<accession>A0ABS1V6M0</accession>
<keyword evidence="4" id="KW-0574">Periplasm</keyword>
<evidence type="ECO:0000256" key="3">
    <source>
        <dbReference type="ARBA" id="ARBA00022729"/>
    </source>
</evidence>
<organism evidence="9 10">
    <name type="scientific">Belnapia mucosa</name>
    <dbReference type="NCBI Taxonomy" id="2804532"/>
    <lineage>
        <taxon>Bacteria</taxon>
        <taxon>Pseudomonadati</taxon>
        <taxon>Pseudomonadota</taxon>
        <taxon>Alphaproteobacteria</taxon>
        <taxon>Acetobacterales</taxon>
        <taxon>Roseomonadaceae</taxon>
        <taxon>Belnapia</taxon>
    </lineage>
</organism>
<feature type="compositionally biased region" description="Pro residues" evidence="8">
    <location>
        <begin position="225"/>
        <end position="234"/>
    </location>
</feature>
<comment type="caution">
    <text evidence="9">The sequence shown here is derived from an EMBL/GenBank/DDBJ whole genome shotgun (WGS) entry which is preliminary data.</text>
</comment>
<dbReference type="Pfam" id="PF03411">
    <property type="entry name" value="Peptidase_M74"/>
    <property type="match status" value="1"/>
</dbReference>
<evidence type="ECO:0000256" key="7">
    <source>
        <dbReference type="ARBA" id="ARBA00023049"/>
    </source>
</evidence>
<dbReference type="NCBIfam" id="NF006947">
    <property type="entry name" value="PRK09429.1"/>
    <property type="match status" value="1"/>
</dbReference>
<dbReference type="InterPro" id="IPR009045">
    <property type="entry name" value="Zn_M74/Hedgehog-like"/>
</dbReference>
<evidence type="ECO:0000256" key="2">
    <source>
        <dbReference type="ARBA" id="ARBA00022723"/>
    </source>
</evidence>
<keyword evidence="6" id="KW-0862">Zinc</keyword>
<keyword evidence="7" id="KW-0482">Metalloprotease</keyword>
<dbReference type="SUPFAM" id="SSF55166">
    <property type="entry name" value="Hedgehog/DD-peptidase"/>
    <property type="match status" value="1"/>
</dbReference>
<evidence type="ECO:0000256" key="8">
    <source>
        <dbReference type="SAM" id="MobiDB-lite"/>
    </source>
</evidence>
<evidence type="ECO:0000256" key="6">
    <source>
        <dbReference type="ARBA" id="ARBA00022833"/>
    </source>
</evidence>
<name>A0ABS1V6M0_9PROT</name>
<dbReference type="Proteomes" id="UP000606490">
    <property type="component" value="Unassembled WGS sequence"/>
</dbReference>
<sequence length="245" mass="26289">MPLAGPAHIIGGTGLGCIAGAVPLPLDGPGWQAVRVSRNRHWGHPALIRTLERLAGEARAQGFADLWIGDLGQPRGGPMPYGHASHQVGLDADIWLDLSPKPPLPPAARETIDVASLVLPDESGVDPRVWRPRHAALIRLVAEQPGVDRVLVNHAIKRELCRIAPGAPWLRLVRPWRGHDSHMHVRLRCPAGQADCRDQAPPPPGDGCDATLDWWLTPEARHPTPRPPGPPPRLPAACAGVLSAP</sequence>
<gene>
    <name evidence="9" type="primary">mepA</name>
    <name evidence="9" type="ORF">JMJ55_11485</name>
</gene>
<protein>
    <submittedName>
        <fullName evidence="9">Penicillin-insensitive murein endopeptidase</fullName>
    </submittedName>
</protein>
<evidence type="ECO:0000256" key="1">
    <source>
        <dbReference type="ARBA" id="ARBA00022670"/>
    </source>
</evidence>
<feature type="region of interest" description="Disordered" evidence="8">
    <location>
        <begin position="217"/>
        <end position="245"/>
    </location>
</feature>
<dbReference type="InterPro" id="IPR005073">
    <property type="entry name" value="Peptidase_M74"/>
</dbReference>
<reference evidence="9 10" key="1">
    <citation type="submission" date="2021-01" db="EMBL/GenBank/DDBJ databases">
        <title>Belnapia mucosa sp. nov. and Belnapia arida sp. nov., isolated from the Tabernas Desert (Almeria, Spain).</title>
        <authorList>
            <person name="Molina-Menor E."/>
            <person name="Vidal-Verdu A."/>
            <person name="Calonge A."/>
            <person name="Satari L."/>
            <person name="Pereto Magraner J."/>
            <person name="Porcar Miralles M."/>
        </authorList>
    </citation>
    <scope>NUCLEOTIDE SEQUENCE [LARGE SCALE GENOMIC DNA]</scope>
    <source>
        <strain evidence="9 10">T6</strain>
    </source>
</reference>
<dbReference type="EMBL" id="JAEUXJ010000004">
    <property type="protein sequence ID" value="MBL6455948.1"/>
    <property type="molecule type" value="Genomic_DNA"/>
</dbReference>